<accession>A0A024HW64</accession>
<protein>
    <submittedName>
        <fullName evidence="1">Chitinase 18-5</fullName>
    </submittedName>
</protein>
<dbReference type="EMBL" id="HG931305">
    <property type="protein sequence ID" value="CDM98708.1"/>
    <property type="molecule type" value="Genomic_DNA"/>
</dbReference>
<proteinExistence type="predicted"/>
<sequence length="162" mass="16690">RCTEHAAAQAKRLEVSHLGVDHIRGIERDELLRAGVIAVGSLGDVIILDGSAGLGQGLVIPDTVLPATRPDSVKGLANARGGLKGSAIDGHAEDNLVCRNTALDVGLDSIIGVEGRCVGVLRVGIQVGVVAGGVAPRSGIVVGHEVDIVEDLAEIARRRTEY</sequence>
<name>A0A024HW64_TRILO</name>
<dbReference type="AlphaFoldDB" id="A0A024HW64"/>
<evidence type="ECO:0000313" key="1">
    <source>
        <dbReference type="EMBL" id="CDM98708.1"/>
    </source>
</evidence>
<organism evidence="1">
    <name type="scientific">Trichoderma longibrachiatum</name>
    <dbReference type="NCBI Taxonomy" id="5548"/>
    <lineage>
        <taxon>Eukaryota</taxon>
        <taxon>Fungi</taxon>
        <taxon>Dikarya</taxon>
        <taxon>Ascomycota</taxon>
        <taxon>Pezizomycotina</taxon>
        <taxon>Sordariomycetes</taxon>
        <taxon>Hypocreomycetidae</taxon>
        <taxon>Hypocreales</taxon>
        <taxon>Hypocreaceae</taxon>
        <taxon>Trichoderma</taxon>
    </lineage>
</organism>
<gene>
    <name evidence="1" type="primary">Chi18-5</name>
</gene>
<feature type="non-terminal residue" evidence="1">
    <location>
        <position position="1"/>
    </location>
</feature>
<reference evidence="1" key="1">
    <citation type="journal article" date="2014" name="J. Clin. Microbiol.">
        <title>Phylogeny of the clinically relevant species of the emerging fungus trichoderma and their antifungal susceptibilities.</title>
        <authorList>
            <person name="Sandoval-Denis M."/>
            <person name="Sutton D.A."/>
            <person name="Cano-Lira J.F."/>
            <person name="Gene J."/>
            <person name="Fothergill A.W."/>
            <person name="Wiederhold N.P."/>
            <person name="Guarro J."/>
        </authorList>
    </citation>
    <scope>NUCLEOTIDE SEQUENCE</scope>
</reference>